<evidence type="ECO:0000313" key="3">
    <source>
        <dbReference type="Proteomes" id="UP000279760"/>
    </source>
</evidence>
<dbReference type="Pfam" id="PF10881">
    <property type="entry name" value="DUF2726"/>
    <property type="match status" value="1"/>
</dbReference>
<dbReference type="EMBL" id="CP033579">
    <property type="protein sequence ID" value="AYV25027.1"/>
    <property type="molecule type" value="Genomic_DNA"/>
</dbReference>
<evidence type="ECO:0000259" key="1">
    <source>
        <dbReference type="Pfam" id="PF10881"/>
    </source>
</evidence>
<proteinExistence type="predicted"/>
<name>A0A3G4VJP3_9VIBR</name>
<feature type="domain" description="DUF2726" evidence="1">
    <location>
        <begin position="21"/>
        <end position="51"/>
    </location>
</feature>
<organism evidence="2 3">
    <name type="scientific">Vibrio mediterranei</name>
    <dbReference type="NCBI Taxonomy" id="689"/>
    <lineage>
        <taxon>Bacteria</taxon>
        <taxon>Pseudomonadati</taxon>
        <taxon>Pseudomonadota</taxon>
        <taxon>Gammaproteobacteria</taxon>
        <taxon>Vibrionales</taxon>
        <taxon>Vibrionaceae</taxon>
        <taxon>Vibrio</taxon>
    </lineage>
</organism>
<dbReference type="RefSeq" id="WP_164491534.1">
    <property type="nucleotide sequence ID" value="NZ_CP033579.1"/>
</dbReference>
<geneLocation type="plasmid" evidence="2">
    <name>unnamed</name>
</geneLocation>
<keyword evidence="2" id="KW-0614">Plasmid</keyword>
<protein>
    <submittedName>
        <fullName evidence="2">DUF2726 domain-containing protein</fullName>
    </submittedName>
</protein>
<dbReference type="InterPro" id="IPR024402">
    <property type="entry name" value="DUF2726"/>
</dbReference>
<sequence length="59" mass="6953">MELIILTAFPFLAVILWLKKSIYYHSRWYKAFNIIAKKYFDFVLCHPNTLAIKNGTGTE</sequence>
<evidence type="ECO:0000313" key="2">
    <source>
        <dbReference type="EMBL" id="AYV25027.1"/>
    </source>
</evidence>
<dbReference type="Proteomes" id="UP000279760">
    <property type="component" value="Plasmid unnamed"/>
</dbReference>
<accession>A0A3G4VJP3</accession>
<reference evidence="2 3" key="1">
    <citation type="submission" date="2018-11" db="EMBL/GenBank/DDBJ databases">
        <title>Complete Genome Sequence of Vbrio mediterranei 117-T6: a Potential Pathogen Bacteria Isolated from the Conchocelis of Pyropia.</title>
        <authorList>
            <person name="Liu Q."/>
        </authorList>
    </citation>
    <scope>NUCLEOTIDE SEQUENCE [LARGE SCALE GENOMIC DNA]</scope>
    <source>
        <strain evidence="2 3">117-T6</strain>
        <plasmid evidence="2 3">unnamed</plasmid>
    </source>
</reference>
<gene>
    <name evidence="2" type="ORF">ECB94_27335</name>
</gene>
<dbReference type="AlphaFoldDB" id="A0A3G4VJP3"/>